<dbReference type="InterPro" id="IPR016032">
    <property type="entry name" value="Sig_transdc_resp-reg_C-effctor"/>
</dbReference>
<evidence type="ECO:0000256" key="3">
    <source>
        <dbReference type="ARBA" id="ARBA00023163"/>
    </source>
</evidence>
<dbReference type="AlphaFoldDB" id="A0A399FA76"/>
<dbReference type="PANTHER" id="PTHR44688:SF16">
    <property type="entry name" value="DNA-BINDING TRANSCRIPTIONAL ACTIVATOR DEVR_DOSR"/>
    <property type="match status" value="1"/>
</dbReference>
<dbReference type="Proteomes" id="UP000266178">
    <property type="component" value="Unassembled WGS sequence"/>
</dbReference>
<gene>
    <name evidence="5" type="primary">yhjB</name>
    <name evidence="5" type="ORF">Mgrana_00611</name>
</gene>
<keyword evidence="2" id="KW-0238">DNA-binding</keyword>
<dbReference type="OrthoDB" id="154609at2"/>
<evidence type="ECO:0000256" key="1">
    <source>
        <dbReference type="ARBA" id="ARBA00023015"/>
    </source>
</evidence>
<dbReference type="GO" id="GO:0003677">
    <property type="term" value="F:DNA binding"/>
    <property type="evidence" value="ECO:0007669"/>
    <property type="project" value="UniProtKB-KW"/>
</dbReference>
<dbReference type="SUPFAM" id="SSF46894">
    <property type="entry name" value="C-terminal effector domain of the bipartite response regulators"/>
    <property type="match status" value="1"/>
</dbReference>
<evidence type="ECO:0000313" key="5">
    <source>
        <dbReference type="EMBL" id="RIH93557.1"/>
    </source>
</evidence>
<organism evidence="5 6">
    <name type="scientific">Meiothermus granaticius NBRC 107808</name>
    <dbReference type="NCBI Taxonomy" id="1227551"/>
    <lineage>
        <taxon>Bacteria</taxon>
        <taxon>Thermotogati</taxon>
        <taxon>Deinococcota</taxon>
        <taxon>Deinococci</taxon>
        <taxon>Thermales</taxon>
        <taxon>Thermaceae</taxon>
        <taxon>Meiothermus</taxon>
    </lineage>
</organism>
<keyword evidence="1" id="KW-0805">Transcription regulation</keyword>
<protein>
    <submittedName>
        <fullName evidence="5">Putative HTH-type transcriptional regulator YhjB</fullName>
    </submittedName>
</protein>
<proteinExistence type="predicted"/>
<keyword evidence="3" id="KW-0804">Transcription</keyword>
<feature type="domain" description="HTH luxR-type" evidence="4">
    <location>
        <begin position="1"/>
        <end position="49"/>
    </location>
</feature>
<dbReference type="PRINTS" id="PR00038">
    <property type="entry name" value="HTHLUXR"/>
</dbReference>
<keyword evidence="6" id="KW-1185">Reference proteome</keyword>
<dbReference type="Gene3D" id="1.10.10.10">
    <property type="entry name" value="Winged helix-like DNA-binding domain superfamily/Winged helix DNA-binding domain"/>
    <property type="match status" value="1"/>
</dbReference>
<reference evidence="5 6" key="1">
    <citation type="submission" date="2018-08" db="EMBL/GenBank/DDBJ databases">
        <title>Meiothermus granaticius genome AF-68 sequencing project.</title>
        <authorList>
            <person name="Da Costa M.S."/>
            <person name="Albuquerque L."/>
            <person name="Raposo P."/>
            <person name="Froufe H.J.C."/>
            <person name="Barroso C.S."/>
            <person name="Egas C."/>
        </authorList>
    </citation>
    <scope>NUCLEOTIDE SEQUENCE [LARGE SCALE GENOMIC DNA]</scope>
    <source>
        <strain evidence="5 6">AF-68</strain>
    </source>
</reference>
<dbReference type="InterPro" id="IPR000792">
    <property type="entry name" value="Tscrpt_reg_LuxR_C"/>
</dbReference>
<dbReference type="SMART" id="SM00421">
    <property type="entry name" value="HTH_LUXR"/>
    <property type="match status" value="1"/>
</dbReference>
<dbReference type="PANTHER" id="PTHR44688">
    <property type="entry name" value="DNA-BINDING TRANSCRIPTIONAL ACTIVATOR DEVR_DOSR"/>
    <property type="match status" value="1"/>
</dbReference>
<dbReference type="InterPro" id="IPR036388">
    <property type="entry name" value="WH-like_DNA-bd_sf"/>
</dbReference>
<name>A0A399FA76_9DEIN</name>
<dbReference type="CDD" id="cd06170">
    <property type="entry name" value="LuxR_C_like"/>
    <property type="match status" value="1"/>
</dbReference>
<dbReference type="GO" id="GO:0006355">
    <property type="term" value="P:regulation of DNA-templated transcription"/>
    <property type="evidence" value="ECO:0007669"/>
    <property type="project" value="InterPro"/>
</dbReference>
<evidence type="ECO:0000256" key="2">
    <source>
        <dbReference type="ARBA" id="ARBA00023125"/>
    </source>
</evidence>
<dbReference type="Pfam" id="PF00196">
    <property type="entry name" value="GerE"/>
    <property type="match status" value="1"/>
</dbReference>
<evidence type="ECO:0000259" key="4">
    <source>
        <dbReference type="PROSITE" id="PS50043"/>
    </source>
</evidence>
<sequence>MIAAGPSNKQIARKLDISQNTAKFHVTSLFNKLGINSRAQAVALQQRIP</sequence>
<dbReference type="PROSITE" id="PS50043">
    <property type="entry name" value="HTH_LUXR_2"/>
    <property type="match status" value="1"/>
</dbReference>
<evidence type="ECO:0000313" key="6">
    <source>
        <dbReference type="Proteomes" id="UP000266178"/>
    </source>
</evidence>
<comment type="caution">
    <text evidence="5">The sequence shown here is derived from an EMBL/GenBank/DDBJ whole genome shotgun (WGS) entry which is preliminary data.</text>
</comment>
<accession>A0A399FA76</accession>
<dbReference type="EMBL" id="QWLB01000005">
    <property type="protein sequence ID" value="RIH93557.1"/>
    <property type="molecule type" value="Genomic_DNA"/>
</dbReference>